<proteinExistence type="predicted"/>
<dbReference type="InterPro" id="IPR025737">
    <property type="entry name" value="FApF"/>
</dbReference>
<dbReference type="Pfam" id="PF13557">
    <property type="entry name" value="Phenol_MetA_deg"/>
    <property type="match status" value="1"/>
</dbReference>
<reference evidence="2 3" key="1">
    <citation type="submission" date="2023-05" db="EMBL/GenBank/DDBJ databases">
        <title>Genome sequence of Pinibacter sp. MAH-24.</title>
        <authorList>
            <person name="Huq M.A."/>
        </authorList>
    </citation>
    <scope>NUCLEOTIDE SEQUENCE [LARGE SCALE GENOMIC DNA]</scope>
    <source>
        <strain evidence="2 3">MAH-24</strain>
    </source>
</reference>
<sequence length="296" mass="33254">MKTAFLLSLLCLLCSICRGQELEPRAYAALPKNLNSLAFVYGLTKGNVLTDPSLPIKDMKANVNSLTLGYVHTFGLANKLARVQIVLPYMMLSGKLKLNGVDTSITRNGFGDARLRLGINLTGSPPLDKKDFVRYTQKTIIGVSLVTSIPIGYYDQDKRINPGSNRWGFKPEIGISKRFKRVYAEMYSGVWFYTANTKYLVTKTQIQKPVFNIQGHASYYFKRQMWISINANWFNGGQTLVDGAEQGNLLDNWRIGATWSFPIAKGHSLKLQFHVGAFTESGYDYNAASLAYQWVF</sequence>
<feature type="signal peptide" evidence="1">
    <location>
        <begin position="1"/>
        <end position="19"/>
    </location>
</feature>
<comment type="caution">
    <text evidence="2">The sequence shown here is derived from an EMBL/GenBank/DDBJ whole genome shotgun (WGS) entry which is preliminary data.</text>
</comment>
<keyword evidence="3" id="KW-1185">Reference proteome</keyword>
<keyword evidence="1" id="KW-0732">Signal</keyword>
<gene>
    <name evidence="2" type="ORF">QJ048_20445</name>
</gene>
<dbReference type="EMBL" id="JASBRG010000007">
    <property type="protein sequence ID" value="MDI3322171.1"/>
    <property type="molecule type" value="Genomic_DNA"/>
</dbReference>
<evidence type="ECO:0000313" key="3">
    <source>
        <dbReference type="Proteomes" id="UP001226434"/>
    </source>
</evidence>
<dbReference type="RefSeq" id="WP_282336290.1">
    <property type="nucleotide sequence ID" value="NZ_JASBRG010000007.1"/>
</dbReference>
<organism evidence="2 3">
    <name type="scientific">Pinibacter soli</name>
    <dbReference type="NCBI Taxonomy" id="3044211"/>
    <lineage>
        <taxon>Bacteria</taxon>
        <taxon>Pseudomonadati</taxon>
        <taxon>Bacteroidota</taxon>
        <taxon>Chitinophagia</taxon>
        <taxon>Chitinophagales</taxon>
        <taxon>Chitinophagaceae</taxon>
        <taxon>Pinibacter</taxon>
    </lineage>
</organism>
<feature type="chain" id="PRO_5046312761" evidence="1">
    <location>
        <begin position="20"/>
        <end position="296"/>
    </location>
</feature>
<evidence type="ECO:0000256" key="1">
    <source>
        <dbReference type="SAM" id="SignalP"/>
    </source>
</evidence>
<evidence type="ECO:0000313" key="2">
    <source>
        <dbReference type="EMBL" id="MDI3322171.1"/>
    </source>
</evidence>
<dbReference type="Proteomes" id="UP001226434">
    <property type="component" value="Unassembled WGS sequence"/>
</dbReference>
<protein>
    <submittedName>
        <fullName evidence="2">Transporter</fullName>
    </submittedName>
</protein>
<name>A0ABT6RI74_9BACT</name>
<accession>A0ABT6RI74</accession>